<dbReference type="InterPro" id="IPR009571">
    <property type="entry name" value="SUR7/Rim9-like_fungi"/>
</dbReference>
<evidence type="ECO:0000313" key="3">
    <source>
        <dbReference type="EMBL" id="KAF2256243.1"/>
    </source>
</evidence>
<evidence type="ECO:0000313" key="4">
    <source>
        <dbReference type="Proteomes" id="UP000800094"/>
    </source>
</evidence>
<evidence type="ECO:0000256" key="2">
    <source>
        <dbReference type="SAM" id="Phobius"/>
    </source>
</evidence>
<organism evidence="3 4">
    <name type="scientific">Trematosphaeria pertusa</name>
    <dbReference type="NCBI Taxonomy" id="390896"/>
    <lineage>
        <taxon>Eukaryota</taxon>
        <taxon>Fungi</taxon>
        <taxon>Dikarya</taxon>
        <taxon>Ascomycota</taxon>
        <taxon>Pezizomycotina</taxon>
        <taxon>Dothideomycetes</taxon>
        <taxon>Pleosporomycetidae</taxon>
        <taxon>Pleosporales</taxon>
        <taxon>Massarineae</taxon>
        <taxon>Trematosphaeriaceae</taxon>
        <taxon>Trematosphaeria</taxon>
    </lineage>
</organism>
<name>A0A6A6J437_9PLEO</name>
<accession>A0A6A6J437</accession>
<dbReference type="EMBL" id="ML987189">
    <property type="protein sequence ID" value="KAF2256243.1"/>
    <property type="molecule type" value="Genomic_DNA"/>
</dbReference>
<evidence type="ECO:0000256" key="1">
    <source>
        <dbReference type="SAM" id="MobiDB-lite"/>
    </source>
</evidence>
<feature type="transmembrane region" description="Helical" evidence="2">
    <location>
        <begin position="246"/>
        <end position="273"/>
    </location>
</feature>
<protein>
    <recommendedName>
        <fullName evidence="5">Integral membrane protein</fullName>
    </recommendedName>
</protein>
<reference evidence="3" key="1">
    <citation type="journal article" date="2020" name="Stud. Mycol.">
        <title>101 Dothideomycetes genomes: a test case for predicting lifestyles and emergence of pathogens.</title>
        <authorList>
            <person name="Haridas S."/>
            <person name="Albert R."/>
            <person name="Binder M."/>
            <person name="Bloem J."/>
            <person name="Labutti K."/>
            <person name="Salamov A."/>
            <person name="Andreopoulos B."/>
            <person name="Baker S."/>
            <person name="Barry K."/>
            <person name="Bills G."/>
            <person name="Bluhm B."/>
            <person name="Cannon C."/>
            <person name="Castanera R."/>
            <person name="Culley D."/>
            <person name="Daum C."/>
            <person name="Ezra D."/>
            <person name="Gonzalez J."/>
            <person name="Henrissat B."/>
            <person name="Kuo A."/>
            <person name="Liang C."/>
            <person name="Lipzen A."/>
            <person name="Lutzoni F."/>
            <person name="Magnuson J."/>
            <person name="Mondo S."/>
            <person name="Nolan M."/>
            <person name="Ohm R."/>
            <person name="Pangilinan J."/>
            <person name="Park H.-J."/>
            <person name="Ramirez L."/>
            <person name="Alfaro M."/>
            <person name="Sun H."/>
            <person name="Tritt A."/>
            <person name="Yoshinaga Y."/>
            <person name="Zwiers L.-H."/>
            <person name="Turgeon B."/>
            <person name="Goodwin S."/>
            <person name="Spatafora J."/>
            <person name="Crous P."/>
            <person name="Grigoriev I."/>
        </authorList>
    </citation>
    <scope>NUCLEOTIDE SEQUENCE</scope>
    <source>
        <strain evidence="3">CBS 122368</strain>
    </source>
</reference>
<proteinExistence type="predicted"/>
<dbReference type="GO" id="GO:0031505">
    <property type="term" value="P:fungal-type cell wall organization"/>
    <property type="evidence" value="ECO:0007669"/>
    <property type="project" value="TreeGrafter"/>
</dbReference>
<dbReference type="OrthoDB" id="2327445at2759"/>
<dbReference type="InterPro" id="IPR052413">
    <property type="entry name" value="SUR7_domain"/>
</dbReference>
<dbReference type="PANTHER" id="PTHR28019">
    <property type="entry name" value="CELL MEMBRANE PROTEIN YLR413W-RELATED"/>
    <property type="match status" value="1"/>
</dbReference>
<feature type="compositionally biased region" description="Polar residues" evidence="1">
    <location>
        <begin position="12"/>
        <end position="23"/>
    </location>
</feature>
<keyword evidence="2" id="KW-1133">Transmembrane helix</keyword>
<dbReference type="Proteomes" id="UP000800094">
    <property type="component" value="Unassembled WGS sequence"/>
</dbReference>
<keyword evidence="4" id="KW-1185">Reference proteome</keyword>
<dbReference type="PANTHER" id="PTHR28019:SF2">
    <property type="entry name" value="CELL MEMBRANE PROTEIN YLR413W-RELATED"/>
    <property type="match status" value="1"/>
</dbReference>
<keyword evidence="2" id="KW-0472">Membrane</keyword>
<evidence type="ECO:0008006" key="5">
    <source>
        <dbReference type="Google" id="ProtNLM"/>
    </source>
</evidence>
<feature type="region of interest" description="Disordered" evidence="1">
    <location>
        <begin position="1"/>
        <end position="23"/>
    </location>
</feature>
<dbReference type="AlphaFoldDB" id="A0A6A6J437"/>
<dbReference type="Pfam" id="PF06687">
    <property type="entry name" value="SUR7"/>
    <property type="match status" value="1"/>
</dbReference>
<keyword evidence="2" id="KW-0812">Transmembrane</keyword>
<dbReference type="RefSeq" id="XP_033691247.1">
    <property type="nucleotide sequence ID" value="XM_033827546.1"/>
</dbReference>
<feature type="transmembrane region" description="Helical" evidence="2">
    <location>
        <begin position="199"/>
        <end position="226"/>
    </location>
</feature>
<dbReference type="GO" id="GO:0051285">
    <property type="term" value="C:cell cortex of cell tip"/>
    <property type="evidence" value="ECO:0007669"/>
    <property type="project" value="TreeGrafter"/>
</dbReference>
<feature type="transmembrane region" description="Helical" evidence="2">
    <location>
        <begin position="39"/>
        <end position="58"/>
    </location>
</feature>
<feature type="transmembrane region" description="Helical" evidence="2">
    <location>
        <begin position="165"/>
        <end position="187"/>
    </location>
</feature>
<dbReference type="GeneID" id="54580876"/>
<sequence length="323" mass="35973">MRIFNRRRRSNDASSTTSPTVTPDLSKAQLKRATRTRKIFALLTSFFLFLTVIFLILVELGGTYNKPAIKNWYFLKIDVSHIIPASVPNFSLINTIAQTLGLHDFYQVGLWGFCEGYLNEGVTYCSPPKTLYWFNPIQILSNELLAGASINLPANINDILDLIKLVSQVMFGLFLTSACLSFILMFLMPISVFSRWWTLPIAILALLNAIFVTVASVIATVMFVIFRNVIAGVAEINISAKIGSYLFGFMWTASAFAIFACLIQTGLCCCCASRRDVRTGRKKGNEKAYHTNGRDGVVANGEANGVQEKSAGRRRFRFGKRSV</sequence>
<gene>
    <name evidence="3" type="ORF">BU26DRAFT_513080</name>
</gene>
<dbReference type="GO" id="GO:0005886">
    <property type="term" value="C:plasma membrane"/>
    <property type="evidence" value="ECO:0007669"/>
    <property type="project" value="InterPro"/>
</dbReference>